<feature type="active site" evidence="14">
    <location>
        <position position="81"/>
    </location>
</feature>
<feature type="active site" description="Proton acceptor" evidence="14">
    <location>
        <position position="176"/>
    </location>
</feature>
<dbReference type="OrthoDB" id="9804934at2"/>
<dbReference type="Proteomes" id="UP000187651">
    <property type="component" value="Unassembled WGS sequence"/>
</dbReference>
<dbReference type="InterPro" id="IPR002933">
    <property type="entry name" value="Peptidase_M20"/>
</dbReference>
<feature type="binding site" evidence="15">
    <location>
        <position position="142"/>
    </location>
    <ligand>
        <name>Zn(2+)</name>
        <dbReference type="ChEBI" id="CHEBI:29105"/>
        <label>2</label>
    </ligand>
</feature>
<dbReference type="RefSeq" id="WP_074522195.1">
    <property type="nucleotide sequence ID" value="NZ_FNHZ01000009.1"/>
</dbReference>
<evidence type="ECO:0000259" key="16">
    <source>
        <dbReference type="Pfam" id="PF07687"/>
    </source>
</evidence>
<evidence type="ECO:0000256" key="6">
    <source>
        <dbReference type="ARBA" id="ARBA00022490"/>
    </source>
</evidence>
<evidence type="ECO:0000256" key="12">
    <source>
        <dbReference type="ARBA" id="ARBA00071329"/>
    </source>
</evidence>
<evidence type="ECO:0000256" key="9">
    <source>
        <dbReference type="ARBA" id="ARBA00022801"/>
    </source>
</evidence>
<comment type="catalytic activity">
    <reaction evidence="1">
        <text>Release of the N-terminal residue from a tripeptide.</text>
        <dbReference type="EC" id="3.4.11.4"/>
    </reaction>
</comment>
<dbReference type="EMBL" id="FNHZ01000009">
    <property type="protein sequence ID" value="SDN23974.1"/>
    <property type="molecule type" value="Genomic_DNA"/>
</dbReference>
<keyword evidence="7" id="KW-0645">Protease</keyword>
<gene>
    <name evidence="17" type="ORF">SAMN05216544_2228</name>
</gene>
<dbReference type="SUPFAM" id="SSF53187">
    <property type="entry name" value="Zn-dependent exopeptidases"/>
    <property type="match status" value="1"/>
</dbReference>
<evidence type="ECO:0000256" key="5">
    <source>
        <dbReference type="ARBA" id="ARBA00022438"/>
    </source>
</evidence>
<evidence type="ECO:0000256" key="2">
    <source>
        <dbReference type="ARBA" id="ARBA00004496"/>
    </source>
</evidence>
<comment type="subcellular location">
    <subcellularLocation>
        <location evidence="2">Cytoplasm</location>
    </subcellularLocation>
</comment>
<keyword evidence="6" id="KW-0963">Cytoplasm</keyword>
<dbReference type="InterPro" id="IPR010161">
    <property type="entry name" value="Peptidase_M20B"/>
</dbReference>
<keyword evidence="8 15" id="KW-0479">Metal-binding</keyword>
<dbReference type="PANTHER" id="PTHR42994">
    <property type="entry name" value="PEPTIDASE T"/>
    <property type="match status" value="1"/>
</dbReference>
<evidence type="ECO:0000256" key="11">
    <source>
        <dbReference type="ARBA" id="ARBA00023049"/>
    </source>
</evidence>
<dbReference type="Pfam" id="PF01546">
    <property type="entry name" value="Peptidase_M20"/>
    <property type="match status" value="1"/>
</dbReference>
<dbReference type="InterPro" id="IPR036264">
    <property type="entry name" value="Bact_exopeptidase_dim_dom"/>
</dbReference>
<proteinExistence type="inferred from homology"/>
<protein>
    <recommendedName>
        <fullName evidence="12 13">Peptidase T</fullName>
        <ecNumber evidence="4 13">3.4.11.4</ecNumber>
    </recommendedName>
</protein>
<feature type="domain" description="Peptidase M20 dimerisation" evidence="16">
    <location>
        <begin position="209"/>
        <end position="311"/>
    </location>
</feature>
<dbReference type="EC" id="3.4.11.4" evidence="4 13"/>
<evidence type="ECO:0000313" key="18">
    <source>
        <dbReference type="Proteomes" id="UP000187651"/>
    </source>
</evidence>
<dbReference type="Gene3D" id="3.30.70.360">
    <property type="match status" value="1"/>
</dbReference>
<keyword evidence="18" id="KW-1185">Reference proteome</keyword>
<name>A0A1G9ZS33_9FIRM</name>
<accession>A0A1G9ZS33</accession>
<dbReference type="Gene3D" id="3.40.630.10">
    <property type="entry name" value="Zn peptidases"/>
    <property type="match status" value="1"/>
</dbReference>
<dbReference type="AlphaFoldDB" id="A0A1G9ZS33"/>
<sequence>MSEVIEKFLRYVSVHTTSDDESQTSPSTARQFDLARMLQKEMLEMGIEDAYLDEKYCYVYGHIPANDPENTKTLGFISHMDTAPDASGKDIKPRRIENYDGSEIILNKEKDIKMSPVDFPELLDYKGKTLIVTDGTTLLGSDDKSGIAEIMTMASEIINHPERKHGRIAIAFTPDEEIGVGTAHFDLERFGADFAYTVDGGALGEIEFENFNAAAAVIKVAGRNVHPGEAKNKMVNAASIAMEFEKMLPQNEKPEYTEGYEGFIHLISMEGNTSEAKLQYIVRDHDRAKFEAKKELLKSVASFLNQKYGEGRVTADISDTYYNMREKVEPDYMFLVDGAVEAFKKLDVVPKVVPIRGGTDGAALSYKGLPCPNLCAGGHNFHGIYEYVCVESMEKITEMLGLLACCNFAK</sequence>
<feature type="binding site" evidence="15">
    <location>
        <position position="79"/>
    </location>
    <ligand>
        <name>Zn(2+)</name>
        <dbReference type="ChEBI" id="CHEBI:29105"/>
        <label>1</label>
    </ligand>
</feature>
<evidence type="ECO:0000256" key="13">
    <source>
        <dbReference type="NCBIfam" id="TIGR01882"/>
    </source>
</evidence>
<dbReference type="GO" id="GO:0005737">
    <property type="term" value="C:cytoplasm"/>
    <property type="evidence" value="ECO:0007669"/>
    <property type="project" value="UniProtKB-SubCell"/>
</dbReference>
<dbReference type="NCBIfam" id="NF003976">
    <property type="entry name" value="PRK05469.1"/>
    <property type="match status" value="1"/>
</dbReference>
<dbReference type="GO" id="GO:0006518">
    <property type="term" value="P:peptide metabolic process"/>
    <property type="evidence" value="ECO:0007669"/>
    <property type="project" value="InterPro"/>
</dbReference>
<evidence type="ECO:0000313" key="17">
    <source>
        <dbReference type="EMBL" id="SDN23974.1"/>
    </source>
</evidence>
<evidence type="ECO:0000256" key="4">
    <source>
        <dbReference type="ARBA" id="ARBA00012563"/>
    </source>
</evidence>
<dbReference type="SUPFAM" id="SSF55031">
    <property type="entry name" value="Bacterial exopeptidase dimerisation domain"/>
    <property type="match status" value="1"/>
</dbReference>
<dbReference type="NCBIfam" id="TIGR01882">
    <property type="entry name" value="peptidase-T"/>
    <property type="match status" value="1"/>
</dbReference>
<organism evidence="17 18">
    <name type="scientific">Lachnospira pectinoschiza</name>
    <dbReference type="NCBI Taxonomy" id="28052"/>
    <lineage>
        <taxon>Bacteria</taxon>
        <taxon>Bacillati</taxon>
        <taxon>Bacillota</taxon>
        <taxon>Clostridia</taxon>
        <taxon>Lachnospirales</taxon>
        <taxon>Lachnospiraceae</taxon>
        <taxon>Lachnospira</taxon>
    </lineage>
</organism>
<evidence type="ECO:0000256" key="8">
    <source>
        <dbReference type="ARBA" id="ARBA00022723"/>
    </source>
</evidence>
<evidence type="ECO:0000256" key="10">
    <source>
        <dbReference type="ARBA" id="ARBA00022833"/>
    </source>
</evidence>
<feature type="binding site" evidence="15">
    <location>
        <position position="177"/>
    </location>
    <ligand>
        <name>Zn(2+)</name>
        <dbReference type="ChEBI" id="CHEBI:29105"/>
        <label>2</label>
    </ligand>
</feature>
<dbReference type="PROSITE" id="PS00758">
    <property type="entry name" value="ARGE_DAPE_CPG2_1"/>
    <property type="match status" value="1"/>
</dbReference>
<dbReference type="GO" id="GO:0045148">
    <property type="term" value="F:tripeptide aminopeptidase activity"/>
    <property type="evidence" value="ECO:0007669"/>
    <property type="project" value="UniProtKB-UniRule"/>
</dbReference>
<dbReference type="PIRSF" id="PIRSF037215">
    <property type="entry name" value="Peptidase_M20B"/>
    <property type="match status" value="1"/>
</dbReference>
<evidence type="ECO:0000256" key="7">
    <source>
        <dbReference type="ARBA" id="ARBA00022670"/>
    </source>
</evidence>
<feature type="binding site" evidence="15">
    <location>
        <position position="199"/>
    </location>
    <ligand>
        <name>Zn(2+)</name>
        <dbReference type="ChEBI" id="CHEBI:29105"/>
        <label>1</label>
    </ligand>
</feature>
<dbReference type="NCBIfam" id="NF009920">
    <property type="entry name" value="PRK13381.1"/>
    <property type="match status" value="1"/>
</dbReference>
<comment type="cofactor">
    <cofactor evidence="15">
        <name>Zn(2+)</name>
        <dbReference type="ChEBI" id="CHEBI:29105"/>
    </cofactor>
    <text evidence="15">Binds 2 Zn(2+) ions per subunit.</text>
</comment>
<keyword evidence="10 15" id="KW-0862">Zinc</keyword>
<keyword evidence="5 17" id="KW-0031">Aminopeptidase</keyword>
<keyword evidence="11" id="KW-0482">Metalloprotease</keyword>
<dbReference type="InterPro" id="IPR001261">
    <property type="entry name" value="ArgE/DapE_CS"/>
</dbReference>
<feature type="binding site" evidence="15">
    <location>
        <position position="382"/>
    </location>
    <ligand>
        <name>Zn(2+)</name>
        <dbReference type="ChEBI" id="CHEBI:29105"/>
        <label>2</label>
    </ligand>
</feature>
<evidence type="ECO:0000256" key="14">
    <source>
        <dbReference type="PIRSR" id="PIRSR037215-1"/>
    </source>
</evidence>
<dbReference type="CDD" id="cd03892">
    <property type="entry name" value="M20_peptT"/>
    <property type="match status" value="1"/>
</dbReference>
<dbReference type="FunFam" id="3.30.70.360:FF:000002">
    <property type="entry name" value="Peptidase T"/>
    <property type="match status" value="1"/>
</dbReference>
<dbReference type="PROSITE" id="PS00759">
    <property type="entry name" value="ARGE_DAPE_CPG2_2"/>
    <property type="match status" value="1"/>
</dbReference>
<dbReference type="InterPro" id="IPR011650">
    <property type="entry name" value="Peptidase_M20_dimer"/>
</dbReference>
<keyword evidence="9" id="KW-0378">Hydrolase</keyword>
<evidence type="ECO:0000256" key="15">
    <source>
        <dbReference type="PIRSR" id="PIRSR037215-2"/>
    </source>
</evidence>
<dbReference type="PANTHER" id="PTHR42994:SF1">
    <property type="entry name" value="PEPTIDASE T"/>
    <property type="match status" value="1"/>
</dbReference>
<reference evidence="18" key="1">
    <citation type="submission" date="2016-10" db="EMBL/GenBank/DDBJ databases">
        <authorList>
            <person name="Varghese N."/>
            <person name="Submissions S."/>
        </authorList>
    </citation>
    <scope>NUCLEOTIDE SEQUENCE [LARGE SCALE GENOMIC DNA]</scope>
    <source>
        <strain evidence="18">M83</strain>
    </source>
</reference>
<dbReference type="Pfam" id="PF07687">
    <property type="entry name" value="M20_dimer"/>
    <property type="match status" value="1"/>
</dbReference>
<evidence type="ECO:0000256" key="3">
    <source>
        <dbReference type="ARBA" id="ARBA00009692"/>
    </source>
</evidence>
<dbReference type="GO" id="GO:0008270">
    <property type="term" value="F:zinc ion binding"/>
    <property type="evidence" value="ECO:0007669"/>
    <property type="project" value="InterPro"/>
</dbReference>
<dbReference type="GO" id="GO:0008237">
    <property type="term" value="F:metallopeptidase activity"/>
    <property type="evidence" value="ECO:0007669"/>
    <property type="project" value="UniProtKB-KW"/>
</dbReference>
<feature type="binding site" evidence="15">
    <location>
        <position position="142"/>
    </location>
    <ligand>
        <name>Zn(2+)</name>
        <dbReference type="ChEBI" id="CHEBI:29105"/>
        <label>1</label>
    </ligand>
</feature>
<comment type="similarity">
    <text evidence="3">Belongs to the peptidase M20B family.</text>
</comment>
<evidence type="ECO:0000256" key="1">
    <source>
        <dbReference type="ARBA" id="ARBA00000870"/>
    </source>
</evidence>
<dbReference type="GO" id="GO:0006508">
    <property type="term" value="P:proteolysis"/>
    <property type="evidence" value="ECO:0007669"/>
    <property type="project" value="UniProtKB-UniRule"/>
</dbReference>